<keyword evidence="3" id="KW-1133">Transmembrane helix</keyword>
<feature type="coiled-coil region" evidence="1">
    <location>
        <begin position="34"/>
        <end position="118"/>
    </location>
</feature>
<evidence type="ECO:0000256" key="2">
    <source>
        <dbReference type="SAM" id="MobiDB-lite"/>
    </source>
</evidence>
<organism evidence="4 5">
    <name type="scientific">Microbacterium candidum</name>
    <dbReference type="NCBI Taxonomy" id="3041922"/>
    <lineage>
        <taxon>Bacteria</taxon>
        <taxon>Bacillati</taxon>
        <taxon>Actinomycetota</taxon>
        <taxon>Actinomycetes</taxon>
        <taxon>Micrococcales</taxon>
        <taxon>Microbacteriaceae</taxon>
        <taxon>Microbacterium</taxon>
    </lineage>
</organism>
<sequence>MGGGQVLGGGVIVLVAVLLWLVYLLPSWHSKHRFDAAERNAVRLNQALRVLAETSETPEEVRLELSARTAAAQQRLARQAQEAQHEAELAQARGELERARVERMRAAERERAERLTARHSPEATRARARRRARAVVTVTAIAAMALALWGAWEVVASGSQIVLWSSVAVALACMAVRARMVRVEARAAREHARAMDADVVEEPAEPQVAQSIDELAAQAPGWTPRELPRPLTARAGSRAAAERDVADAHVALRQAALEEAQRAEAERRRPPELIPDAASDDAEIEAHVRELLRRRAAG</sequence>
<feature type="transmembrane region" description="Helical" evidence="3">
    <location>
        <begin position="158"/>
        <end position="176"/>
    </location>
</feature>
<evidence type="ECO:0000313" key="4">
    <source>
        <dbReference type="EMBL" id="MDL9981231.1"/>
    </source>
</evidence>
<feature type="transmembrane region" description="Helical" evidence="3">
    <location>
        <begin position="134"/>
        <end position="152"/>
    </location>
</feature>
<dbReference type="RefSeq" id="WP_286290258.1">
    <property type="nucleotide sequence ID" value="NZ_JASXSZ010000006.1"/>
</dbReference>
<keyword evidence="3" id="KW-0812">Transmembrane</keyword>
<keyword evidence="3" id="KW-0472">Membrane</keyword>
<protein>
    <submittedName>
        <fullName evidence="4">Large exoprotein</fullName>
    </submittedName>
</protein>
<accession>A0ABT7N3E2</accession>
<comment type="caution">
    <text evidence="4">The sequence shown here is derived from an EMBL/GenBank/DDBJ whole genome shotgun (WGS) entry which is preliminary data.</text>
</comment>
<evidence type="ECO:0000256" key="3">
    <source>
        <dbReference type="SAM" id="Phobius"/>
    </source>
</evidence>
<dbReference type="EMBL" id="JASXSZ010000006">
    <property type="protein sequence ID" value="MDL9981231.1"/>
    <property type="molecule type" value="Genomic_DNA"/>
</dbReference>
<dbReference type="Proteomes" id="UP001235064">
    <property type="component" value="Unassembled WGS sequence"/>
</dbReference>
<evidence type="ECO:0000313" key="5">
    <source>
        <dbReference type="Proteomes" id="UP001235064"/>
    </source>
</evidence>
<keyword evidence="1" id="KW-0175">Coiled coil</keyword>
<keyword evidence="5" id="KW-1185">Reference proteome</keyword>
<feature type="region of interest" description="Disordered" evidence="2">
    <location>
        <begin position="257"/>
        <end position="281"/>
    </location>
</feature>
<feature type="transmembrane region" description="Helical" evidence="3">
    <location>
        <begin position="6"/>
        <end position="25"/>
    </location>
</feature>
<feature type="compositionally biased region" description="Basic and acidic residues" evidence="2">
    <location>
        <begin position="259"/>
        <end position="271"/>
    </location>
</feature>
<name>A0ABT7N3E2_9MICO</name>
<reference evidence="4 5" key="1">
    <citation type="submission" date="2023-06" db="EMBL/GenBank/DDBJ databases">
        <title>Microbacterium sp. nov., isolated from a waste landfill.</title>
        <authorList>
            <person name="Wen W."/>
        </authorList>
    </citation>
    <scope>NUCLEOTIDE SEQUENCE [LARGE SCALE GENOMIC DNA]</scope>
    <source>
        <strain evidence="4 5">ASV49</strain>
    </source>
</reference>
<evidence type="ECO:0000256" key="1">
    <source>
        <dbReference type="SAM" id="Coils"/>
    </source>
</evidence>
<gene>
    <name evidence="4" type="ORF">QSV35_18005</name>
</gene>
<proteinExistence type="predicted"/>